<dbReference type="GO" id="GO:0003677">
    <property type="term" value="F:DNA binding"/>
    <property type="evidence" value="ECO:0007669"/>
    <property type="project" value="UniProtKB-UniRule"/>
</dbReference>
<keyword evidence="1 2" id="KW-0238">DNA-binding</keyword>
<feature type="domain" description="HTH tetR-type" evidence="3">
    <location>
        <begin position="10"/>
        <end position="70"/>
    </location>
</feature>
<accession>A0A9Q5D7B2</accession>
<reference evidence="4" key="1">
    <citation type="submission" date="2020-05" db="EMBL/GenBank/DDBJ databases">
        <title>Chitinophaga laudate sp. nov., isolated from a tropical peat swamp.</title>
        <authorList>
            <person name="Goh C.B.S."/>
            <person name="Lee M.S."/>
            <person name="Parimannan S."/>
            <person name="Pasbakhsh P."/>
            <person name="Yule C.M."/>
            <person name="Rajandas H."/>
            <person name="Loke S."/>
            <person name="Croft L."/>
            <person name="Tan J.B.L."/>
        </authorList>
    </citation>
    <scope>NUCLEOTIDE SEQUENCE</scope>
    <source>
        <strain evidence="4">Mgbs1</strain>
    </source>
</reference>
<dbReference type="InterPro" id="IPR050624">
    <property type="entry name" value="HTH-type_Tx_Regulator"/>
</dbReference>
<dbReference type="SUPFAM" id="SSF46689">
    <property type="entry name" value="Homeodomain-like"/>
    <property type="match status" value="1"/>
</dbReference>
<dbReference type="OrthoDB" id="5366068at2"/>
<feature type="DNA-binding region" description="H-T-H motif" evidence="2">
    <location>
        <begin position="33"/>
        <end position="52"/>
    </location>
</feature>
<evidence type="ECO:0000256" key="1">
    <source>
        <dbReference type="ARBA" id="ARBA00023125"/>
    </source>
</evidence>
<name>A0A9Q5D7B2_9BACT</name>
<gene>
    <name evidence="4" type="ORF">ECE50_002870</name>
</gene>
<dbReference type="Gene3D" id="1.10.357.10">
    <property type="entry name" value="Tetracycline Repressor, domain 2"/>
    <property type="match status" value="1"/>
</dbReference>
<evidence type="ECO:0000313" key="5">
    <source>
        <dbReference type="Proteomes" id="UP000281028"/>
    </source>
</evidence>
<evidence type="ECO:0000313" key="4">
    <source>
        <dbReference type="EMBL" id="NSL85757.1"/>
    </source>
</evidence>
<dbReference type="PANTHER" id="PTHR43479">
    <property type="entry name" value="ACREF/ENVCD OPERON REPRESSOR-RELATED"/>
    <property type="match status" value="1"/>
</dbReference>
<dbReference type="PANTHER" id="PTHR43479:SF11">
    <property type="entry name" value="ACREF_ENVCD OPERON REPRESSOR-RELATED"/>
    <property type="match status" value="1"/>
</dbReference>
<keyword evidence="5" id="KW-1185">Reference proteome</keyword>
<evidence type="ECO:0000256" key="2">
    <source>
        <dbReference type="PROSITE-ProRule" id="PRU00335"/>
    </source>
</evidence>
<dbReference type="AlphaFoldDB" id="A0A9Q5D7B2"/>
<dbReference type="Pfam" id="PF00440">
    <property type="entry name" value="TetR_N"/>
    <property type="match status" value="1"/>
</dbReference>
<dbReference type="EMBL" id="RIAR02000001">
    <property type="protein sequence ID" value="NSL85757.1"/>
    <property type="molecule type" value="Genomic_DNA"/>
</dbReference>
<dbReference type="PROSITE" id="PS50977">
    <property type="entry name" value="HTH_TETR_2"/>
    <property type="match status" value="1"/>
</dbReference>
<dbReference type="Proteomes" id="UP000281028">
    <property type="component" value="Unassembled WGS sequence"/>
</dbReference>
<comment type="caution">
    <text evidence="4">The sequence shown here is derived from an EMBL/GenBank/DDBJ whole genome shotgun (WGS) entry which is preliminary data.</text>
</comment>
<dbReference type="InterPro" id="IPR001647">
    <property type="entry name" value="HTH_TetR"/>
</dbReference>
<protein>
    <submittedName>
        <fullName evidence="4">TetR/AcrR family transcriptional regulator</fullName>
    </submittedName>
</protein>
<proteinExistence type="predicted"/>
<dbReference type="PRINTS" id="PR00455">
    <property type="entry name" value="HTHTETR"/>
</dbReference>
<dbReference type="InterPro" id="IPR009057">
    <property type="entry name" value="Homeodomain-like_sf"/>
</dbReference>
<sequence length="199" mass="22610">MLSKKELQEQRVRGYFIDATKELLKSEGLKSVSVRNIADKAGYSFATLYNYFKDVKDLVFLCVKDFRAECMLSVQAATSRMSPGSKRLKAVVLAYIQYFIQYPGIYDLFFNEKLSEIDRTGHTADLVCSLLPELCAADWEALRKENSVAPREITARNAALLYCTTGLLALYLNRRHPDNYEAFVKQAGQVIDLQLKITV</sequence>
<evidence type="ECO:0000259" key="3">
    <source>
        <dbReference type="PROSITE" id="PS50977"/>
    </source>
</evidence>
<organism evidence="4 5">
    <name type="scientific">Chitinophaga solisilvae</name>
    <dbReference type="NCBI Taxonomy" id="1233460"/>
    <lineage>
        <taxon>Bacteria</taxon>
        <taxon>Pseudomonadati</taxon>
        <taxon>Bacteroidota</taxon>
        <taxon>Chitinophagia</taxon>
        <taxon>Chitinophagales</taxon>
        <taxon>Chitinophagaceae</taxon>
        <taxon>Chitinophaga</taxon>
    </lineage>
</organism>